<evidence type="ECO:0000313" key="2">
    <source>
        <dbReference type="Proteomes" id="UP001732700"/>
    </source>
</evidence>
<reference evidence="1" key="2">
    <citation type="submission" date="2025-09" db="UniProtKB">
        <authorList>
            <consortium name="EnsemblPlants"/>
        </authorList>
    </citation>
    <scope>IDENTIFICATION</scope>
</reference>
<accession>A0ACD5VRM2</accession>
<keyword evidence="2" id="KW-1185">Reference proteome</keyword>
<sequence length="212" mass="22349">MDRLQHPHEALTGRSRRSMSRRQGRFHHGGSDSDDGGSSSGPSSSSAATAPVVDHAECTAQSCRSCVAVSLADCIALGCCPCAVVSLLGLALVKAPFALGRRCVRRLLRRHGRMRQKKRVRDDMDLAAGKRPAGAKCAAPGGEDTSKDDDDGDDVAAADAAAASEAERVWLEMYQVGHWGFGRLSFSVNPPPKPGYVATARNADGDACESDV</sequence>
<organism evidence="1 2">
    <name type="scientific">Avena sativa</name>
    <name type="common">Oat</name>
    <dbReference type="NCBI Taxonomy" id="4498"/>
    <lineage>
        <taxon>Eukaryota</taxon>
        <taxon>Viridiplantae</taxon>
        <taxon>Streptophyta</taxon>
        <taxon>Embryophyta</taxon>
        <taxon>Tracheophyta</taxon>
        <taxon>Spermatophyta</taxon>
        <taxon>Magnoliopsida</taxon>
        <taxon>Liliopsida</taxon>
        <taxon>Poales</taxon>
        <taxon>Poaceae</taxon>
        <taxon>BOP clade</taxon>
        <taxon>Pooideae</taxon>
        <taxon>Poodae</taxon>
        <taxon>Poeae</taxon>
        <taxon>Poeae Chloroplast Group 1 (Aveneae type)</taxon>
        <taxon>Aveninae</taxon>
        <taxon>Avena</taxon>
    </lineage>
</organism>
<dbReference type="EnsemblPlants" id="AVESA.00010b.r2.3CG0494970.1">
    <property type="protein sequence ID" value="AVESA.00010b.r2.3CG0494970.1.CDS.1"/>
    <property type="gene ID" value="AVESA.00010b.r2.3CG0494970"/>
</dbReference>
<name>A0ACD5VRM2_AVESA</name>
<evidence type="ECO:0000313" key="1">
    <source>
        <dbReference type="EnsemblPlants" id="AVESA.00010b.r2.3CG0494970.1.CDS.1"/>
    </source>
</evidence>
<proteinExistence type="predicted"/>
<protein>
    <submittedName>
        <fullName evidence="1">Uncharacterized protein</fullName>
    </submittedName>
</protein>
<dbReference type="Proteomes" id="UP001732700">
    <property type="component" value="Chromosome 3C"/>
</dbReference>
<reference evidence="1" key="1">
    <citation type="submission" date="2021-05" db="EMBL/GenBank/DDBJ databases">
        <authorList>
            <person name="Scholz U."/>
            <person name="Mascher M."/>
            <person name="Fiebig A."/>
        </authorList>
    </citation>
    <scope>NUCLEOTIDE SEQUENCE [LARGE SCALE GENOMIC DNA]</scope>
</reference>